<dbReference type="InterPro" id="IPR045865">
    <property type="entry name" value="ACT-like_dom_sf"/>
</dbReference>
<evidence type="ECO:0000313" key="3">
    <source>
        <dbReference type="Proteomes" id="UP000570166"/>
    </source>
</evidence>
<keyword evidence="3" id="KW-1185">Reference proteome</keyword>
<comment type="caution">
    <text evidence="2">The sequence shown here is derived from an EMBL/GenBank/DDBJ whole genome shotgun (WGS) entry which is preliminary data.</text>
</comment>
<dbReference type="InterPro" id="IPR027795">
    <property type="entry name" value="CASTOR_ACT_dom"/>
</dbReference>
<dbReference type="PANTHER" id="PTHR39199">
    <property type="entry name" value="BLR5128 PROTEIN"/>
    <property type="match status" value="1"/>
</dbReference>
<dbReference type="Pfam" id="PF13840">
    <property type="entry name" value="ACT_7"/>
    <property type="match status" value="1"/>
</dbReference>
<sequence>MRPQLHPDRYDFTVCENAPPDAFAIVCEDEGLTVIAPRNAGEWARISLSVHSSLSAVGLSAAMAKALADRNISCNIVAGCYHDHLFVPWPRRQDAMAALAALSETAA</sequence>
<dbReference type="AlphaFoldDB" id="A0A838L6I9"/>
<name>A0A838L6I9_9SPHN</name>
<gene>
    <name evidence="2" type="ORF">HZF05_09135</name>
</gene>
<feature type="domain" description="CASTOR ACT" evidence="1">
    <location>
        <begin position="46"/>
        <end position="99"/>
    </location>
</feature>
<dbReference type="PANTHER" id="PTHR39199:SF1">
    <property type="entry name" value="BLR5128 PROTEIN"/>
    <property type="match status" value="1"/>
</dbReference>
<dbReference type="Gene3D" id="3.30.2130.10">
    <property type="entry name" value="VC0802-like"/>
    <property type="match status" value="1"/>
</dbReference>
<dbReference type="SUPFAM" id="SSF55021">
    <property type="entry name" value="ACT-like"/>
    <property type="match status" value="1"/>
</dbReference>
<proteinExistence type="predicted"/>
<reference evidence="2 3" key="1">
    <citation type="submission" date="2020-07" db="EMBL/GenBank/DDBJ databases">
        <authorList>
            <person name="Sun Q."/>
        </authorList>
    </citation>
    <scope>NUCLEOTIDE SEQUENCE [LARGE SCALE GENOMIC DNA]</scope>
    <source>
        <strain evidence="2 3">CGMCC 1.13654</strain>
    </source>
</reference>
<evidence type="ECO:0000313" key="2">
    <source>
        <dbReference type="EMBL" id="MBA2934262.1"/>
    </source>
</evidence>
<accession>A0A838L6I9</accession>
<protein>
    <submittedName>
        <fullName evidence="2">ACT domain-containing protein</fullName>
    </submittedName>
</protein>
<dbReference type="Proteomes" id="UP000570166">
    <property type="component" value="Unassembled WGS sequence"/>
</dbReference>
<dbReference type="EMBL" id="JACEIB010000006">
    <property type="protein sequence ID" value="MBA2934262.1"/>
    <property type="molecule type" value="Genomic_DNA"/>
</dbReference>
<evidence type="ECO:0000259" key="1">
    <source>
        <dbReference type="Pfam" id="PF13840"/>
    </source>
</evidence>
<organism evidence="2 3">
    <name type="scientific">Sphingomonas chungangi</name>
    <dbReference type="NCBI Taxonomy" id="2683589"/>
    <lineage>
        <taxon>Bacteria</taxon>
        <taxon>Pseudomonadati</taxon>
        <taxon>Pseudomonadota</taxon>
        <taxon>Alphaproteobacteria</taxon>
        <taxon>Sphingomonadales</taxon>
        <taxon>Sphingomonadaceae</taxon>
        <taxon>Sphingomonas</taxon>
    </lineage>
</organism>